<dbReference type="Pfam" id="PF06854">
    <property type="entry name" value="Phage_Gp15"/>
    <property type="match status" value="1"/>
</dbReference>
<dbReference type="Proteomes" id="UP001549104">
    <property type="component" value="Unassembled WGS sequence"/>
</dbReference>
<accession>A0ABV2KBF2</accession>
<comment type="caution">
    <text evidence="1">The sequence shown here is derived from an EMBL/GenBank/DDBJ whole genome shotgun (WGS) entry which is preliminary data.</text>
</comment>
<evidence type="ECO:0000313" key="2">
    <source>
        <dbReference type="Proteomes" id="UP001549104"/>
    </source>
</evidence>
<evidence type="ECO:0000313" key="1">
    <source>
        <dbReference type="EMBL" id="MET3658387.1"/>
    </source>
</evidence>
<organism evidence="1 2">
    <name type="scientific">Sporosarcina psychrophila</name>
    <name type="common">Bacillus psychrophilus</name>
    <dbReference type="NCBI Taxonomy" id="1476"/>
    <lineage>
        <taxon>Bacteria</taxon>
        <taxon>Bacillati</taxon>
        <taxon>Bacillota</taxon>
        <taxon>Bacilli</taxon>
        <taxon>Bacillales</taxon>
        <taxon>Caryophanaceae</taxon>
        <taxon>Sporosarcina</taxon>
    </lineage>
</organism>
<evidence type="ECO:0008006" key="3">
    <source>
        <dbReference type="Google" id="ProtNLM"/>
    </source>
</evidence>
<protein>
    <recommendedName>
        <fullName evidence="3">Bacteriophage Gp15 protein</fullName>
    </recommendedName>
</protein>
<reference evidence="1 2" key="1">
    <citation type="submission" date="2024-06" db="EMBL/GenBank/DDBJ databases">
        <title>Sorghum-associated microbial communities from plants grown in Nebraska, USA.</title>
        <authorList>
            <person name="Schachtman D."/>
        </authorList>
    </citation>
    <scope>NUCLEOTIDE SEQUENCE [LARGE SCALE GENOMIC DNA]</scope>
    <source>
        <strain evidence="1 2">1288</strain>
    </source>
</reference>
<dbReference type="EMBL" id="JBEPME010000005">
    <property type="protein sequence ID" value="MET3658387.1"/>
    <property type="molecule type" value="Genomic_DNA"/>
</dbReference>
<dbReference type="RefSeq" id="WP_354314026.1">
    <property type="nucleotide sequence ID" value="NZ_JBEPME010000005.1"/>
</dbReference>
<name>A0ABV2KBF2_SPOPS</name>
<sequence length="183" mass="21641">MRLNDPLITSFIFDNVEYQIDLSFDTVLDVFDVHDDTGLMEYEKAEICLALLLGEDVESTSELWNHVFSEFIQVDNKQSIEYDRKGNPMPVQKENKKTIDFDKDAEYIYASFRQAYNINLYREQGKMHWDEFGALLNGLPSDTIMQRIIQIRLWEPSKDETGEYKQSMRDLQKIYALEEIEEE</sequence>
<proteinExistence type="predicted"/>
<gene>
    <name evidence="1" type="ORF">ABIC55_003504</name>
</gene>
<keyword evidence="2" id="KW-1185">Reference proteome</keyword>
<dbReference type="InterPro" id="IPR009660">
    <property type="entry name" value="Phage_A500_Gp15"/>
</dbReference>